<protein>
    <recommendedName>
        <fullName evidence="4 11">Protein PBN1</fullName>
    </recommendedName>
</protein>
<keyword evidence="6 11" id="KW-0812">Transmembrane</keyword>
<evidence type="ECO:0000256" key="7">
    <source>
        <dbReference type="ARBA" id="ARBA00022824"/>
    </source>
</evidence>
<evidence type="ECO:0000256" key="3">
    <source>
        <dbReference type="ARBA" id="ARBA00010345"/>
    </source>
</evidence>
<dbReference type="AlphaFoldDB" id="A0A9P4LZD5"/>
<evidence type="ECO:0000256" key="8">
    <source>
        <dbReference type="ARBA" id="ARBA00022989"/>
    </source>
</evidence>
<organism evidence="12 13">
    <name type="scientific">Saccharata proteae CBS 121410</name>
    <dbReference type="NCBI Taxonomy" id="1314787"/>
    <lineage>
        <taxon>Eukaryota</taxon>
        <taxon>Fungi</taxon>
        <taxon>Dikarya</taxon>
        <taxon>Ascomycota</taxon>
        <taxon>Pezizomycotina</taxon>
        <taxon>Dothideomycetes</taxon>
        <taxon>Dothideomycetes incertae sedis</taxon>
        <taxon>Botryosphaeriales</taxon>
        <taxon>Saccharataceae</taxon>
        <taxon>Saccharata</taxon>
    </lineage>
</organism>
<keyword evidence="9 11" id="KW-0472">Membrane</keyword>
<dbReference type="InterPro" id="IPR042322">
    <property type="entry name" value="Pbn1"/>
</dbReference>
<dbReference type="InterPro" id="IPR013233">
    <property type="entry name" value="PIG-X/PBN1"/>
</dbReference>
<comment type="similarity">
    <text evidence="3 11">Belongs to the PIGX family.</text>
</comment>
<keyword evidence="13" id="KW-1185">Reference proteome</keyword>
<comment type="function">
    <text evidence="11">Required for proper folding and/or the stability of a subset of proteins in the endoplasmic reticulum. Component of glycosylphosphatidylinositol-mannosyltransferase 1 which transfers the first of the 4 mannoses in the GPI-anchor precursors during GPI-anchor biosynthesis. Probably acts by stabilizing the mannosyltransferase GPI14.</text>
</comment>
<comment type="subcellular location">
    <subcellularLocation>
        <location evidence="11">Endoplasmic reticulum membrane</location>
        <topology evidence="11">Single-pass membrane protein</topology>
    </subcellularLocation>
    <subcellularLocation>
        <location evidence="1">Endoplasmic reticulum membrane</location>
        <topology evidence="1">Single-pass type III membrane protein</topology>
    </subcellularLocation>
</comment>
<evidence type="ECO:0000256" key="1">
    <source>
        <dbReference type="ARBA" id="ARBA00004643"/>
    </source>
</evidence>
<comment type="pathway">
    <text evidence="2 11">Glycolipid biosynthesis; glycosylphosphatidylinositol-anchor biosynthesis.</text>
</comment>
<evidence type="ECO:0000256" key="6">
    <source>
        <dbReference type="ARBA" id="ARBA00022692"/>
    </source>
</evidence>
<dbReference type="GO" id="GO:1990529">
    <property type="term" value="C:glycosylphosphatidylinositol-mannosyltransferase I complex"/>
    <property type="evidence" value="ECO:0007669"/>
    <property type="project" value="TreeGrafter"/>
</dbReference>
<evidence type="ECO:0000313" key="12">
    <source>
        <dbReference type="EMBL" id="KAF2086833.1"/>
    </source>
</evidence>
<dbReference type="SMART" id="SM00780">
    <property type="entry name" value="PIG-X"/>
    <property type="match status" value="1"/>
</dbReference>
<dbReference type="EMBL" id="ML978722">
    <property type="protein sequence ID" value="KAF2086833.1"/>
    <property type="molecule type" value="Genomic_DNA"/>
</dbReference>
<dbReference type="PANTHER" id="PTHR28533:SF1">
    <property type="entry name" value="PROTEIN PBN1"/>
    <property type="match status" value="1"/>
</dbReference>
<keyword evidence="5 11" id="KW-0337">GPI-anchor biosynthesis</keyword>
<accession>A0A9P4LZD5</accession>
<dbReference type="GO" id="GO:0000030">
    <property type="term" value="F:mannosyltransferase activity"/>
    <property type="evidence" value="ECO:0007669"/>
    <property type="project" value="TreeGrafter"/>
</dbReference>
<evidence type="ECO:0000256" key="9">
    <source>
        <dbReference type="ARBA" id="ARBA00023136"/>
    </source>
</evidence>
<dbReference type="Pfam" id="PF08320">
    <property type="entry name" value="PIG-X"/>
    <property type="match status" value="1"/>
</dbReference>
<dbReference type="GO" id="GO:0005789">
    <property type="term" value="C:endoplasmic reticulum membrane"/>
    <property type="evidence" value="ECO:0007669"/>
    <property type="project" value="UniProtKB-SubCell"/>
</dbReference>
<feature type="transmembrane region" description="Helical" evidence="11">
    <location>
        <begin position="473"/>
        <end position="495"/>
    </location>
</feature>
<dbReference type="OrthoDB" id="5546453at2759"/>
<evidence type="ECO:0000256" key="5">
    <source>
        <dbReference type="ARBA" id="ARBA00022502"/>
    </source>
</evidence>
<evidence type="ECO:0000256" key="11">
    <source>
        <dbReference type="RuleBase" id="RU366056"/>
    </source>
</evidence>
<sequence>MKQRITYLVNDPHSNAVDPSTIQVSKNDIQIPRINAAKEHRLTFSVSELPQELWNALKQCHEFRIRWAKSTPYFSSSPLASRVPAGFHAFFTPRKGSSAELLCPMIKKVFGDELKCESPKDTFVSLPILSERFSMSPAMQYYQLLPSLQNFVTYIQQKLCGGSDPACSSQAAALLSVDYLDIDYDVISHAVIVNAYWWNNRAANSDGSWEETIRLRDTETIEVGILNTETPDEPEELKLGGFLTVVGQDSKPKATLFSFPSRHHAIPTNQLTYSATFLQPTGLHPTLKLDLHGDAAPPTEGCALHAYATLPSHLFVDKYQFQDPLFLASLNISSLRTLAGATDLEAPDWVVRQWGSAALFELAGSPSSVSIPLHLRYLPPSQNTSGIVNASVPWPVVFWACPAEEGSKMSNNPFDRVNLGYDGLFGPKTMFYHVDPPGGLGIKTEMRSVMEPARGLVETLSVPVLDLDKGRAWGVEVGTAVAVVLGMGWVLWGLVRGWGGGRGREVEGVKEGKKDE</sequence>
<evidence type="ECO:0000256" key="2">
    <source>
        <dbReference type="ARBA" id="ARBA00004687"/>
    </source>
</evidence>
<name>A0A9P4LZD5_9PEZI</name>
<dbReference type="Proteomes" id="UP000799776">
    <property type="component" value="Unassembled WGS sequence"/>
</dbReference>
<reference evidence="12" key="1">
    <citation type="journal article" date="2020" name="Stud. Mycol.">
        <title>101 Dothideomycetes genomes: a test case for predicting lifestyles and emergence of pathogens.</title>
        <authorList>
            <person name="Haridas S."/>
            <person name="Albert R."/>
            <person name="Binder M."/>
            <person name="Bloem J."/>
            <person name="Labutti K."/>
            <person name="Salamov A."/>
            <person name="Andreopoulos B."/>
            <person name="Baker S."/>
            <person name="Barry K."/>
            <person name="Bills G."/>
            <person name="Bluhm B."/>
            <person name="Cannon C."/>
            <person name="Castanera R."/>
            <person name="Culley D."/>
            <person name="Daum C."/>
            <person name="Ezra D."/>
            <person name="Gonzalez J."/>
            <person name="Henrissat B."/>
            <person name="Kuo A."/>
            <person name="Liang C."/>
            <person name="Lipzen A."/>
            <person name="Lutzoni F."/>
            <person name="Magnuson J."/>
            <person name="Mondo S."/>
            <person name="Nolan M."/>
            <person name="Ohm R."/>
            <person name="Pangilinan J."/>
            <person name="Park H.-J."/>
            <person name="Ramirez L."/>
            <person name="Alfaro M."/>
            <person name="Sun H."/>
            <person name="Tritt A."/>
            <person name="Yoshinaga Y."/>
            <person name="Zwiers L.-H."/>
            <person name="Turgeon B."/>
            <person name="Goodwin S."/>
            <person name="Spatafora J."/>
            <person name="Crous P."/>
            <person name="Grigoriev I."/>
        </authorList>
    </citation>
    <scope>NUCLEOTIDE SEQUENCE</scope>
    <source>
        <strain evidence="12">CBS 121410</strain>
    </source>
</reference>
<keyword evidence="8 11" id="KW-1133">Transmembrane helix</keyword>
<comment type="caution">
    <text evidence="12">The sequence shown here is derived from an EMBL/GenBank/DDBJ whole genome shotgun (WGS) entry which is preliminary data.</text>
</comment>
<keyword evidence="7 11" id="KW-0256">Endoplasmic reticulum</keyword>
<keyword evidence="10" id="KW-0325">Glycoprotein</keyword>
<dbReference type="GO" id="GO:0006506">
    <property type="term" value="P:GPI anchor biosynthetic process"/>
    <property type="evidence" value="ECO:0007669"/>
    <property type="project" value="UniProtKB-KW"/>
</dbReference>
<evidence type="ECO:0000256" key="4">
    <source>
        <dbReference type="ARBA" id="ARBA00020410"/>
    </source>
</evidence>
<evidence type="ECO:0000256" key="10">
    <source>
        <dbReference type="ARBA" id="ARBA00023180"/>
    </source>
</evidence>
<evidence type="ECO:0000313" key="13">
    <source>
        <dbReference type="Proteomes" id="UP000799776"/>
    </source>
</evidence>
<gene>
    <name evidence="12" type="ORF">K490DRAFT_43120</name>
</gene>
<proteinExistence type="inferred from homology"/>
<dbReference type="PANTHER" id="PTHR28533">
    <property type="entry name" value="PROTEIN PBN1"/>
    <property type="match status" value="1"/>
</dbReference>